<protein>
    <submittedName>
        <fullName evidence="1">Uncharacterized protein</fullName>
    </submittedName>
</protein>
<organism evidence="1 2">
    <name type="scientific">Artemisia annua</name>
    <name type="common">Sweet wormwood</name>
    <dbReference type="NCBI Taxonomy" id="35608"/>
    <lineage>
        <taxon>Eukaryota</taxon>
        <taxon>Viridiplantae</taxon>
        <taxon>Streptophyta</taxon>
        <taxon>Embryophyta</taxon>
        <taxon>Tracheophyta</taxon>
        <taxon>Spermatophyta</taxon>
        <taxon>Magnoliopsida</taxon>
        <taxon>eudicotyledons</taxon>
        <taxon>Gunneridae</taxon>
        <taxon>Pentapetalae</taxon>
        <taxon>asterids</taxon>
        <taxon>campanulids</taxon>
        <taxon>Asterales</taxon>
        <taxon>Asteraceae</taxon>
        <taxon>Asteroideae</taxon>
        <taxon>Anthemideae</taxon>
        <taxon>Artemisiinae</taxon>
        <taxon>Artemisia</taxon>
    </lineage>
</organism>
<dbReference type="Proteomes" id="UP000245207">
    <property type="component" value="Unassembled WGS sequence"/>
</dbReference>
<dbReference type="EMBL" id="PKPP01000832">
    <property type="protein sequence ID" value="PWA88232.1"/>
    <property type="molecule type" value="Genomic_DNA"/>
</dbReference>
<evidence type="ECO:0000313" key="1">
    <source>
        <dbReference type="EMBL" id="PWA88232.1"/>
    </source>
</evidence>
<proteinExistence type="predicted"/>
<comment type="caution">
    <text evidence="1">The sequence shown here is derived from an EMBL/GenBank/DDBJ whole genome shotgun (WGS) entry which is preliminary data.</text>
</comment>
<name>A0A2U1PR91_ARTAN</name>
<accession>A0A2U1PR91</accession>
<sequence length="143" mass="16641">MNLQSLDQMEMDDIKQNCRVKWAVEEDENSIFFHSLLRNKFANSSIKGISISGVWSEIRLKFDHFASRFKERSVSRPKFVSNLFRILSDIDASYLESNFSMEEGKTIGAALIQNLEAHDGLDFSFTKPYMDLINNEFYSCIKY</sequence>
<reference evidence="1 2" key="1">
    <citation type="journal article" date="2018" name="Mol. Plant">
        <title>The genome of Artemisia annua provides insight into the evolution of Asteraceae family and artemisinin biosynthesis.</title>
        <authorList>
            <person name="Shen Q."/>
            <person name="Zhang L."/>
            <person name="Liao Z."/>
            <person name="Wang S."/>
            <person name="Yan T."/>
            <person name="Shi P."/>
            <person name="Liu M."/>
            <person name="Fu X."/>
            <person name="Pan Q."/>
            <person name="Wang Y."/>
            <person name="Lv Z."/>
            <person name="Lu X."/>
            <person name="Zhang F."/>
            <person name="Jiang W."/>
            <person name="Ma Y."/>
            <person name="Chen M."/>
            <person name="Hao X."/>
            <person name="Li L."/>
            <person name="Tang Y."/>
            <person name="Lv G."/>
            <person name="Zhou Y."/>
            <person name="Sun X."/>
            <person name="Brodelius P.E."/>
            <person name="Rose J.K.C."/>
            <person name="Tang K."/>
        </authorList>
    </citation>
    <scope>NUCLEOTIDE SEQUENCE [LARGE SCALE GENOMIC DNA]</scope>
    <source>
        <strain evidence="2">cv. Huhao1</strain>
        <tissue evidence="1">Leaf</tissue>
    </source>
</reference>
<gene>
    <name evidence="1" type="ORF">CTI12_AA124160</name>
</gene>
<dbReference type="AlphaFoldDB" id="A0A2U1PR91"/>
<evidence type="ECO:0000313" key="2">
    <source>
        <dbReference type="Proteomes" id="UP000245207"/>
    </source>
</evidence>
<keyword evidence="2" id="KW-1185">Reference proteome</keyword>